<feature type="compositionally biased region" description="Polar residues" evidence="16">
    <location>
        <begin position="1522"/>
        <end position="1539"/>
    </location>
</feature>
<dbReference type="InterPro" id="IPR036709">
    <property type="entry name" value="Autotransporte_beta_dom_sf"/>
</dbReference>
<evidence type="ECO:0000256" key="10">
    <source>
        <dbReference type="ARBA" id="ARBA00022764"/>
    </source>
</evidence>
<feature type="domain" description="Autotransporter" evidence="18">
    <location>
        <begin position="1650"/>
        <end position="1916"/>
    </location>
</feature>
<dbReference type="NCBIfam" id="TIGR01414">
    <property type="entry name" value="autotrans_barl"/>
    <property type="match status" value="1"/>
</dbReference>
<evidence type="ECO:0000256" key="15">
    <source>
        <dbReference type="ARBA" id="ARBA00023237"/>
    </source>
</evidence>
<dbReference type="RefSeq" id="WP_348995120.1">
    <property type="nucleotide sequence ID" value="NZ_CP157584.1"/>
</dbReference>
<keyword evidence="15" id="KW-0998">Cell outer membrane</keyword>
<evidence type="ECO:0000256" key="17">
    <source>
        <dbReference type="SAM" id="Phobius"/>
    </source>
</evidence>
<keyword evidence="6" id="KW-0964">Secreted</keyword>
<evidence type="ECO:0000256" key="5">
    <source>
        <dbReference type="ARBA" id="ARBA00022452"/>
    </source>
</evidence>
<keyword evidence="11" id="KW-0378">Hydrolase</keyword>
<dbReference type="Pfam" id="PF24078">
    <property type="entry name" value="Beta-sol_PIC_HAP1_IgA0_2nd"/>
    <property type="match status" value="1"/>
</dbReference>
<evidence type="ECO:0000313" key="20">
    <source>
        <dbReference type="EMBL" id="XBO98501.1"/>
    </source>
</evidence>
<dbReference type="EMBL" id="CP157584">
    <property type="protein sequence ID" value="XBO98501.1"/>
    <property type="molecule type" value="Genomic_DNA"/>
</dbReference>
<dbReference type="GO" id="GO:0009986">
    <property type="term" value="C:cell surface"/>
    <property type="evidence" value="ECO:0007669"/>
    <property type="project" value="UniProtKB-SubCell"/>
</dbReference>
<feature type="region of interest" description="Disordered" evidence="16">
    <location>
        <begin position="1305"/>
        <end position="1570"/>
    </location>
</feature>
<keyword evidence="9" id="KW-0732">Signal</keyword>
<comment type="subcellular location">
    <subcellularLocation>
        <location evidence="3">Cell outer membrane</location>
        <topology evidence="3">Multi-pass membrane protein</topology>
    </subcellularLocation>
    <subcellularLocation>
        <location evidence="1">Cell surface</location>
    </subcellularLocation>
    <subcellularLocation>
        <location evidence="2">Periplasm</location>
    </subcellularLocation>
    <subcellularLocation>
        <location evidence="4">Secreted</location>
    </subcellularLocation>
</comment>
<keyword evidence="14" id="KW-0865">Zymogen</keyword>
<evidence type="ECO:0000256" key="3">
    <source>
        <dbReference type="ARBA" id="ARBA00004571"/>
    </source>
</evidence>
<evidence type="ECO:0000256" key="4">
    <source>
        <dbReference type="ARBA" id="ARBA00004613"/>
    </source>
</evidence>
<dbReference type="SUPFAM" id="SSF51126">
    <property type="entry name" value="Pectin lyase-like"/>
    <property type="match status" value="2"/>
</dbReference>
<evidence type="ECO:0000256" key="2">
    <source>
        <dbReference type="ARBA" id="ARBA00004418"/>
    </source>
</evidence>
<dbReference type="Gene3D" id="2.40.128.130">
    <property type="entry name" value="Autotransporter beta-domain"/>
    <property type="match status" value="1"/>
</dbReference>
<feature type="region of interest" description="Disordered" evidence="16">
    <location>
        <begin position="23"/>
        <end position="42"/>
    </location>
</feature>
<dbReference type="InterPro" id="IPR005546">
    <property type="entry name" value="Autotransporte_beta"/>
</dbReference>
<reference evidence="20" key="1">
    <citation type="submission" date="2024-05" db="EMBL/GenBank/DDBJ databases">
        <title>Transcriptome analysis of the degradation process of organic nitrogen by two heterotrophic nitrifying and aerobic denitrifying bacteria, Achromobacter sp. HNDS-1 and Enterobacter sp. HNDS-6.</title>
        <authorList>
            <person name="Huang Y."/>
        </authorList>
    </citation>
    <scope>NUCLEOTIDE SEQUENCE</scope>
    <source>
        <strain evidence="20">HNDS-1</strain>
    </source>
</reference>
<feature type="domain" description="Peptidase S6" evidence="19">
    <location>
        <begin position="65"/>
        <end position="339"/>
    </location>
</feature>
<dbReference type="GO" id="GO:0006508">
    <property type="term" value="P:proteolysis"/>
    <property type="evidence" value="ECO:0007669"/>
    <property type="project" value="UniProtKB-KW"/>
</dbReference>
<protein>
    <submittedName>
        <fullName evidence="20">S6 family peptidase</fullName>
    </submittedName>
</protein>
<evidence type="ECO:0000256" key="7">
    <source>
        <dbReference type="ARBA" id="ARBA00022670"/>
    </source>
</evidence>
<dbReference type="GO" id="GO:0005576">
    <property type="term" value="C:extracellular region"/>
    <property type="evidence" value="ECO:0007669"/>
    <property type="project" value="UniProtKB-SubCell"/>
</dbReference>
<dbReference type="InterPro" id="IPR000710">
    <property type="entry name" value="Peptidase_S6"/>
</dbReference>
<dbReference type="InterPro" id="IPR006315">
    <property type="entry name" value="OM_autotransptr_brl_dom"/>
</dbReference>
<accession>A0AAU7LAZ9</accession>
<feature type="transmembrane region" description="Helical" evidence="17">
    <location>
        <begin position="48"/>
        <end position="69"/>
    </location>
</feature>
<dbReference type="KEGG" id="achh:ABFG95_27105"/>
<keyword evidence="8 17" id="KW-0812">Transmembrane</keyword>
<dbReference type="InterPro" id="IPR057393">
    <property type="entry name" value="PIC_HAP1_IgA0_b-sol2"/>
</dbReference>
<sequence length="1916" mass="201868">MNKIYSLKYNHRHQLIAVSELCGGRQRGSTTGPPRPTGKRTPLGKIKAALPLLFAGLLPGIAGASYVSIDIPYQTYRDFAENKGAFQPGALSVPIHDKSGALRGRLSGDIPFIDFSSVSDDNGIATLIAPQYVAGVAHNGRHDSTRFTGVTYSQIRRDIHPDYHRERDWTQEWDFDLNRLGKLVTDAAPIAMFPVSRTSTPLLSLGDPDLWTEEEKKKFPVFYRVGMGIQFVGDHPENGHNPLTGKLAPGLHEIGYAYKWATGGIVTPMWSNDTFVIARGDNGLLPAFVQHGDSGSPLFAWDAEHKQWVLAGVAAEIELPAGEAGYVYWSHPPMDFLNSVYARDNDPEVAYADGKGPLLWSFDSARGAGSLAQQGRQFLMHGYKKTPGLSYADGNSALDFEGLDAGKNLAFRTESGADHGEITLHDPINQGAGSLTFHDSYIVSPETDQTWMGGGIDVKENATVVWRVNGVAGDNLHKIGRGTLTIAGKGVNPGGLKIGDGKVILSQRPDESDNVQAFDGITLSSGRAEVVLGDGRQVDPDHIAWGARGGVLNLNGNDITFNQLHANAKDHGATITNTATKTATATINLTPVTPPEVSDYILMPVRAGTGERGDLYKQGLSYFVLKQNNFGAVPVYGTQASDDYWEYAGTSKILALAKANERKREYFPGQTEFLFPGTLQGNIDVSIANPSKTVFIADGGMDLGENSFTQRQGELVFQGHPVIHAINTPDDARKLLDLGDDSVRTQSVSFDQPDWETREFAVGKLALTDTTFRLSRNATLLGDIDAQRAQIILGSPQLYLNKNDGGSLAQEPVKGTAIANTDADKSRYQGRVSLSEHSTLDIHEKFAGAVDASDSIINVFSDQAALTESSRFTASALTLHPGAHLRGAAGWYGDGTIAVANGAALTLAGSATSPSSTEIHTAYYFTRGINLLGSDASVHMAPGSHSFSDVSSLTASDITLGAPAAAGAPQTVYAGAVTAAEANLQANDNSRWIITGDSTLKSLRASNAILNFDDNDLTRRAFVARANPGSPLASSRPLAATTKTSSYTLTAGTVAASDSVFAFRVDPYSGEHDQLTVATELNGNGNRLRVTDFGVPPASAAVQARETLLLSAPRSTRADLFTLEQAFEKPDPADASARDNPWLGGLAVSHDADQRQWWLISMRQDAPWRLTQDRQFDSLQLPTAGRVELSQSGADWTPHTLQTDTMNASGVHFALNARPEGGESDSIVITTLAQGGDNHLDLTLLVHDPAPASSSGALLLATAPVTTADGYFKPGSVTQGLTIYAPNLEIVSTATQKNWQLAYKRPPEALPPGETAAPGDTPAPPSPDDADSGVKPAPPPDTGSPAKPDSAADPGSSGPADTPSADSGSTAPTDTPSADSGSTAPTDTPSADSGSSAPTDTPSADSGSTAPTDTPSADSGSSAPTDTPSADSGSSAPTDTPSADSGSSAPTDTPSADSGSSAPTDTPSADSGSTAPTDTPSADSGSTGPTDTPSADSGSTAPTDTPSADSGSTAPTDAPSADSGSTAPTDTPSADSGSTGPAEAHAEKDPAQDSASGATPDTGAAGHGSGALSPFTPFSLRLSELDALQSRESIIDRLQQSGITADDDTVKQITAVRRQILRTGVLASLPRVAFVLETNQFNKRLGDVRQLNEQAGLWFKTSHGQADYEQLHLKHTTLQLGLDRKLGKQLYGVMGSYTQGSGQGEGSLSEKHTTGGIGLYYAWISEDGPFIDVVAKYLRTNQTYHLPANLNIDGQGARSTTLLASVQAGWRKNLFNDRAFIEPSIEVVTGRTSAYTLHGDKSGVDVRINASTPIYAKIGAAAGVILQSDDQHALSLSAGLFRLQNLRRAGSVEILNNSVAGDRLSQPIADDSRYLVNLSLNARLSANWRLYSQIESSFAGKLKHDYSGQVGVRYQF</sequence>
<feature type="compositionally biased region" description="Polar residues" evidence="16">
    <location>
        <begin position="1364"/>
        <end position="1515"/>
    </location>
</feature>
<gene>
    <name evidence="20" type="ORF">ABFG95_27105</name>
</gene>
<dbReference type="Pfam" id="PF02395">
    <property type="entry name" value="Peptidase_S6"/>
    <property type="match status" value="1"/>
</dbReference>
<evidence type="ECO:0000259" key="18">
    <source>
        <dbReference type="PROSITE" id="PS51208"/>
    </source>
</evidence>
<evidence type="ECO:0000259" key="19">
    <source>
        <dbReference type="PROSITE" id="PS51691"/>
    </source>
</evidence>
<name>A0AAU7LAZ9_9BURK</name>
<dbReference type="PRINTS" id="PR00921">
    <property type="entry name" value="IGASERPTASE"/>
</dbReference>
<dbReference type="GO" id="GO:0004252">
    <property type="term" value="F:serine-type endopeptidase activity"/>
    <property type="evidence" value="ECO:0007669"/>
    <property type="project" value="InterPro"/>
</dbReference>
<proteinExistence type="predicted"/>
<keyword evidence="12" id="KW-0720">Serine protease</keyword>
<organism evidence="20">
    <name type="scientific">Achromobacter sp. HNDS-1</name>
    <dbReference type="NCBI Taxonomy" id="3151598"/>
    <lineage>
        <taxon>Bacteria</taxon>
        <taxon>Pseudomonadati</taxon>
        <taxon>Pseudomonadota</taxon>
        <taxon>Betaproteobacteria</taxon>
        <taxon>Burkholderiales</taxon>
        <taxon>Alcaligenaceae</taxon>
        <taxon>Achromobacter</taxon>
    </lineage>
</organism>
<keyword evidence="13 17" id="KW-0472">Membrane</keyword>
<keyword evidence="7" id="KW-0645">Protease</keyword>
<keyword evidence="10" id="KW-0574">Periplasm</keyword>
<feature type="compositionally biased region" description="Low complexity" evidence="16">
    <location>
        <begin position="23"/>
        <end position="32"/>
    </location>
</feature>
<evidence type="ECO:0000256" key="1">
    <source>
        <dbReference type="ARBA" id="ARBA00004241"/>
    </source>
</evidence>
<keyword evidence="17" id="KW-1133">Transmembrane helix</keyword>
<evidence type="ECO:0000256" key="11">
    <source>
        <dbReference type="ARBA" id="ARBA00022801"/>
    </source>
</evidence>
<dbReference type="InterPro" id="IPR012332">
    <property type="entry name" value="Autotransporter_pectin_lyase_C"/>
</dbReference>
<dbReference type="Gene3D" id="2.160.20.20">
    <property type="match status" value="2"/>
</dbReference>
<evidence type="ECO:0000256" key="9">
    <source>
        <dbReference type="ARBA" id="ARBA00022729"/>
    </source>
</evidence>
<evidence type="ECO:0000256" key="16">
    <source>
        <dbReference type="SAM" id="MobiDB-lite"/>
    </source>
</evidence>
<dbReference type="GO" id="GO:0042597">
    <property type="term" value="C:periplasmic space"/>
    <property type="evidence" value="ECO:0007669"/>
    <property type="project" value="UniProtKB-SubCell"/>
</dbReference>
<evidence type="ECO:0000256" key="14">
    <source>
        <dbReference type="ARBA" id="ARBA00023145"/>
    </source>
</evidence>
<dbReference type="SMART" id="SM00869">
    <property type="entry name" value="Autotransporter"/>
    <property type="match status" value="1"/>
</dbReference>
<dbReference type="Gene3D" id="2.40.10.120">
    <property type="match status" value="1"/>
</dbReference>
<dbReference type="PROSITE" id="PS51691">
    <property type="entry name" value="PEPTIDASE_S6"/>
    <property type="match status" value="1"/>
</dbReference>
<evidence type="ECO:0000256" key="8">
    <source>
        <dbReference type="ARBA" id="ARBA00022692"/>
    </source>
</evidence>
<dbReference type="InterPro" id="IPR030396">
    <property type="entry name" value="Peptidase_S6_dom"/>
</dbReference>
<dbReference type="SUPFAM" id="SSF103515">
    <property type="entry name" value="Autotransporter"/>
    <property type="match status" value="1"/>
</dbReference>
<evidence type="ECO:0000256" key="6">
    <source>
        <dbReference type="ARBA" id="ARBA00022525"/>
    </source>
</evidence>
<dbReference type="GO" id="GO:0009279">
    <property type="term" value="C:cell outer membrane"/>
    <property type="evidence" value="ECO:0007669"/>
    <property type="project" value="UniProtKB-SubCell"/>
</dbReference>
<keyword evidence="5" id="KW-1134">Transmembrane beta strand</keyword>
<evidence type="ECO:0000256" key="12">
    <source>
        <dbReference type="ARBA" id="ARBA00022825"/>
    </source>
</evidence>
<evidence type="ECO:0000256" key="13">
    <source>
        <dbReference type="ARBA" id="ARBA00023136"/>
    </source>
</evidence>
<feature type="compositionally biased region" description="Low complexity" evidence="16">
    <location>
        <begin position="1311"/>
        <end position="1320"/>
    </location>
</feature>
<dbReference type="InterPro" id="IPR011050">
    <property type="entry name" value="Pectin_lyase_fold/virulence"/>
</dbReference>
<dbReference type="PROSITE" id="PS51208">
    <property type="entry name" value="AUTOTRANSPORTER"/>
    <property type="match status" value="1"/>
</dbReference>